<dbReference type="InterPro" id="IPR027417">
    <property type="entry name" value="P-loop_NTPase"/>
</dbReference>
<evidence type="ECO:0000313" key="8">
    <source>
        <dbReference type="EMBL" id="MBW6409764.1"/>
    </source>
</evidence>
<dbReference type="CDD" id="cd03278">
    <property type="entry name" value="ABC_SMC_barmotin"/>
    <property type="match status" value="1"/>
</dbReference>
<comment type="subcellular location">
    <subcellularLocation>
        <location evidence="6">Cytoplasm</location>
    </subcellularLocation>
</comment>
<feature type="domain" description="SMC hinge" evidence="7">
    <location>
        <begin position="525"/>
        <end position="642"/>
    </location>
</feature>
<comment type="subunit">
    <text evidence="6">Homodimer.</text>
</comment>
<dbReference type="InterPro" id="IPR003395">
    <property type="entry name" value="RecF/RecN/SMC_N"/>
</dbReference>
<feature type="coiled-coil region" evidence="6">
    <location>
        <begin position="999"/>
        <end position="1040"/>
    </location>
</feature>
<keyword evidence="1 6" id="KW-0963">Cytoplasm</keyword>
<evidence type="ECO:0000256" key="1">
    <source>
        <dbReference type="ARBA" id="ARBA00022490"/>
    </source>
</evidence>
<gene>
    <name evidence="6 8" type="primary">smc</name>
    <name evidence="8" type="ORF">KYD98_06645</name>
</gene>
<comment type="caution">
    <text evidence="8">The sequence shown here is derived from an EMBL/GenBank/DDBJ whole genome shotgun (WGS) entry which is preliminary data.</text>
</comment>
<dbReference type="RefSeq" id="WP_219778824.1">
    <property type="nucleotide sequence ID" value="NZ_JAHXPT010000004.1"/>
</dbReference>
<keyword evidence="3 6" id="KW-0067">ATP-binding</keyword>
<keyword evidence="9" id="KW-1185">Reference proteome</keyword>
<dbReference type="Gene3D" id="1.20.1060.20">
    <property type="match status" value="1"/>
</dbReference>
<feature type="coiled-coil region" evidence="6">
    <location>
        <begin position="255"/>
        <end position="387"/>
    </location>
</feature>
<feature type="coiled-coil region" evidence="6">
    <location>
        <begin position="167"/>
        <end position="194"/>
    </location>
</feature>
<name>A0ABS7AM76_9CLOT</name>
<evidence type="ECO:0000256" key="5">
    <source>
        <dbReference type="ARBA" id="ARBA00023125"/>
    </source>
</evidence>
<evidence type="ECO:0000259" key="7">
    <source>
        <dbReference type="SMART" id="SM00968"/>
    </source>
</evidence>
<dbReference type="EMBL" id="JAHXPT010000004">
    <property type="protein sequence ID" value="MBW6409764.1"/>
    <property type="molecule type" value="Genomic_DNA"/>
</dbReference>
<dbReference type="PIRSF" id="PIRSF005719">
    <property type="entry name" value="SMC"/>
    <property type="match status" value="1"/>
</dbReference>
<dbReference type="SMART" id="SM00968">
    <property type="entry name" value="SMC_hinge"/>
    <property type="match status" value="1"/>
</dbReference>
<accession>A0ABS7AM76</accession>
<protein>
    <recommendedName>
        <fullName evidence="6">Chromosome partition protein Smc</fullName>
    </recommendedName>
</protein>
<sequence length="1185" mass="136917">MFLKSLDIRGFKSFADKTELKFNNGVTAVVGPNGSGKSNISDAVRWVLGEQSIKILRGGKMEDVIFAGTQYRKPVGLAQVSLTLDNSDQKLSTEYNEVTVSRRIFRSGESEYLINNKKCRLKDVTNLFMDTGIGKEGYSLIGQGKIESILSGKPEERRALLEEAAGIVKFKTRKEEAEKKLSNTDNNLIRIRDIISTYEERIEPLKLEREKAIKFNEISCDLRKNEVSLLVKHIKIKEEELKYFNDELNKKNYIIEEKRNKLNIQKQELKLIEKDIESLEEETNKDKNLYYEIKDIINEDSKNIELSRERIKNLQEKIEKNEEEIKNIESNIKQLTEEKDKLNISLDSKLSEQEQKKLLIDELEKSQLNSSNKFKKMEEEFNELKENEFELLRSNSDIKNEITLISRDISLKEEKKLELQKSCEFISHNISINAATYEKLLDIINNEKDEIKSLEKAILEEKSSMTALVRKLSNTENELRNLNNNLAKLDANKNMLENLEKQYEGYNKSVKRLMESIEKGKISNVKNTKVLGDIFSVSKEYEVAIEIALGASISNVITQNEENAKRLIKYLKDNHLGRATFLPLNIIKGKRLILDNKITNVNGYIGLGSEIISCLPEYKDVLDYALGRIIICKDMDSALKISKLGNYKYKIVTLDGEIISPGGALTGGSIYSKHTNVLGRKREIEEISLQIEKSKVKFTEIQKEIFDLKEKIKVLDEEILNKKDEIHDKNIEITKKQSEVQRLQSDTKKFKDNLEITNNEILRITNEIIKFNNKLENKKLEIKSIENKNTFNKDRSFQLEELIKNKSKEINENNEKITEAKIYKATLDEIIQNEKNAVLRLKKDLENLFIKEKDLKNEIKDNIYNLNKNEEAIKNKLVEIKENNNKIQDLEKIFKDKELLKEKLKEKFTEKDNLINNIFQMISLEEKDINKSELTKAKKEIEKENYYKKLNEELELTYVEALDIATEVEDEAKVKEIIFKLKSQITALGTVNLASIQEYEEVKEKFEFMSSQENDLENAKKELESVIEEMTIKMKELFKENFKVLNYNFNQTFKELFKGGSAELILSDGDELTANIEINVQPPGKKLQNINLMSGGEKVLSAIALLFSILKMKPTPFCILDEIEAALDDANVYRYAEFLTKFSKNTQFIVITHRKGTMEVSDVIYGITMEEKGISKVVSVDLSNS</sequence>
<feature type="coiled-coil region" evidence="6">
    <location>
        <begin position="437"/>
        <end position="516"/>
    </location>
</feature>
<comment type="similarity">
    <text evidence="6">Belongs to the SMC family.</text>
</comment>
<evidence type="ECO:0000256" key="4">
    <source>
        <dbReference type="ARBA" id="ARBA00023054"/>
    </source>
</evidence>
<dbReference type="Gene3D" id="3.30.70.1620">
    <property type="match status" value="1"/>
</dbReference>
<dbReference type="SUPFAM" id="SSF75553">
    <property type="entry name" value="Smc hinge domain"/>
    <property type="match status" value="1"/>
</dbReference>
<evidence type="ECO:0000256" key="2">
    <source>
        <dbReference type="ARBA" id="ARBA00022741"/>
    </source>
</evidence>
<dbReference type="HAMAP" id="MF_01894">
    <property type="entry name" value="Smc_prok"/>
    <property type="match status" value="1"/>
</dbReference>
<feature type="binding site" evidence="6">
    <location>
        <begin position="32"/>
        <end position="39"/>
    </location>
    <ligand>
        <name>ATP</name>
        <dbReference type="ChEBI" id="CHEBI:30616"/>
    </ligand>
</feature>
<dbReference type="InterPro" id="IPR010935">
    <property type="entry name" value="SMC_hinge"/>
</dbReference>
<dbReference type="Gene3D" id="6.10.140.1720">
    <property type="match status" value="1"/>
</dbReference>
<evidence type="ECO:0000313" key="9">
    <source>
        <dbReference type="Proteomes" id="UP001519921"/>
    </source>
</evidence>
<dbReference type="Pfam" id="PF02463">
    <property type="entry name" value="SMC_N"/>
    <property type="match status" value="2"/>
</dbReference>
<proteinExistence type="inferred from homology"/>
<keyword evidence="5 6" id="KW-0238">DNA-binding</keyword>
<evidence type="ECO:0000256" key="3">
    <source>
        <dbReference type="ARBA" id="ARBA00022840"/>
    </source>
</evidence>
<reference evidence="8 9" key="1">
    <citation type="submission" date="2021-07" db="EMBL/GenBank/DDBJ databases">
        <title>Clostridium weizhouense sp. nov., an anaerobic bacterium isolated from activated sludge of Petroleum wastewater.</title>
        <authorList>
            <person name="Li Q."/>
        </authorList>
    </citation>
    <scope>NUCLEOTIDE SEQUENCE [LARGE SCALE GENOMIC DNA]</scope>
    <source>
        <strain evidence="8 9">YB-6</strain>
    </source>
</reference>
<organism evidence="8 9">
    <name type="scientific">Clostridium weizhouense</name>
    <dbReference type="NCBI Taxonomy" id="2859781"/>
    <lineage>
        <taxon>Bacteria</taxon>
        <taxon>Bacillati</taxon>
        <taxon>Bacillota</taxon>
        <taxon>Clostridia</taxon>
        <taxon>Eubacteriales</taxon>
        <taxon>Clostridiaceae</taxon>
        <taxon>Clostridium</taxon>
    </lineage>
</organism>
<comment type="function">
    <text evidence="6">Required for chromosome condensation and partitioning.</text>
</comment>
<dbReference type="InterPro" id="IPR011890">
    <property type="entry name" value="SMC_prok"/>
</dbReference>
<dbReference type="Gene3D" id="3.40.50.300">
    <property type="entry name" value="P-loop containing nucleotide triphosphate hydrolases"/>
    <property type="match status" value="2"/>
</dbReference>
<comment type="domain">
    <text evidence="6">Contains large globular domains required for ATP hydrolysis at each terminus and a third globular domain forming a flexible hinge near the middle of the molecule. These domains are separated by coiled-coil structures.</text>
</comment>
<feature type="coiled-coil region" evidence="6">
    <location>
        <begin position="698"/>
        <end position="971"/>
    </location>
</feature>
<dbReference type="InterPro" id="IPR024704">
    <property type="entry name" value="SMC"/>
</dbReference>
<dbReference type="SUPFAM" id="SSF52540">
    <property type="entry name" value="P-loop containing nucleoside triphosphate hydrolases"/>
    <property type="match status" value="2"/>
</dbReference>
<keyword evidence="2 6" id="KW-0547">Nucleotide-binding</keyword>
<dbReference type="Proteomes" id="UP001519921">
    <property type="component" value="Unassembled WGS sequence"/>
</dbReference>
<evidence type="ECO:0000256" key="6">
    <source>
        <dbReference type="HAMAP-Rule" id="MF_01894"/>
    </source>
</evidence>
<keyword evidence="4 6" id="KW-0175">Coiled coil</keyword>
<dbReference type="NCBIfam" id="TIGR02168">
    <property type="entry name" value="SMC_prok_B"/>
    <property type="match status" value="1"/>
</dbReference>
<dbReference type="PANTHER" id="PTHR43977">
    <property type="entry name" value="STRUCTURAL MAINTENANCE OF CHROMOSOMES PROTEIN 3"/>
    <property type="match status" value="1"/>
</dbReference>
<dbReference type="Pfam" id="PF06470">
    <property type="entry name" value="SMC_hinge"/>
    <property type="match status" value="1"/>
</dbReference>
<dbReference type="InterPro" id="IPR036277">
    <property type="entry name" value="SMC_hinge_sf"/>
</dbReference>